<evidence type="ECO:0000256" key="1">
    <source>
        <dbReference type="ARBA" id="ARBA00007613"/>
    </source>
</evidence>
<keyword evidence="2" id="KW-0812">Transmembrane</keyword>
<evidence type="ECO:0000313" key="4">
    <source>
        <dbReference type="EMBL" id="QJD28667.1"/>
    </source>
</evidence>
<dbReference type="Proteomes" id="UP000503004">
    <property type="component" value="Chromosome"/>
</dbReference>
<dbReference type="EMBL" id="CP046565">
    <property type="protein sequence ID" value="QJD28667.1"/>
    <property type="molecule type" value="Genomic_DNA"/>
</dbReference>
<gene>
    <name evidence="4" type="ORF">GNH96_00915</name>
</gene>
<dbReference type="Gene3D" id="1.20.1600.10">
    <property type="entry name" value="Outer membrane efflux proteins (OEP)"/>
    <property type="match status" value="1"/>
</dbReference>
<evidence type="ECO:0000256" key="2">
    <source>
        <dbReference type="RuleBase" id="RU362097"/>
    </source>
</evidence>
<dbReference type="InterPro" id="IPR010131">
    <property type="entry name" value="MdtP/NodT-like"/>
</dbReference>
<keyword evidence="5" id="KW-1185">Reference proteome</keyword>
<dbReference type="InterPro" id="IPR003423">
    <property type="entry name" value="OMP_efflux"/>
</dbReference>
<feature type="signal peptide" evidence="2">
    <location>
        <begin position="1"/>
        <end position="34"/>
    </location>
</feature>
<dbReference type="PANTHER" id="PTHR30203:SF33">
    <property type="entry name" value="BLR4455 PROTEIN"/>
    <property type="match status" value="1"/>
</dbReference>
<dbReference type="RefSeq" id="WP_188114785.1">
    <property type="nucleotide sequence ID" value="NZ_CP046565.1"/>
</dbReference>
<dbReference type="SUPFAM" id="SSF56954">
    <property type="entry name" value="Outer membrane efflux proteins (OEP)"/>
    <property type="match status" value="1"/>
</dbReference>
<keyword evidence="2" id="KW-1134">Transmembrane beta strand</keyword>
<feature type="chain" id="PRO_5033112182" evidence="2">
    <location>
        <begin position="35"/>
        <end position="540"/>
    </location>
</feature>
<sequence>MGKRLRTTPEMSRILRTRMRRSGLLLLLALNLSACIDGPAIDLAPNYEPTPFVVPDAWHGSSPFVEAKPSDGELRPDWWKLFNDPILNRLEEQAMAANPDLQAAAERFVQARDMMMKVRSRLIPQLGVEFGASDNRQSVNTLFRAPNAPIEQSDYSSGGLATWEPDFWSAIRNRVRAEIYQAEQRAAEYGLARLSLQAEIAADYFTLRGYDAQDSVYTQSIAYYKKSLEIVDAQFKGAIVPQLDVARAEYLLHSTEAKELDIQGKRQVAEHAIAILVNMAPAAFSIAPVDELPSPNFTVPQNIPASLLERRPDIAQMERQMAQANRAIGIARAAFFPNVVFKASGGYENGSMNLIALANSYWSYGASVSMPLFQGGLRRAQLQQSWSAYRETEDKYRSTVLNAFREVENGLSLTNRLTLAADRQDEAVKAALQTQNLTMELYLGGLITSLDLIYAQINTLTARIDAVVLKTERLKSLVALVRALGGGWNRKQLPADDQIQPFGVFEEYGNAGKPAPAGGIDVPADNNRLNNDLTKPLVQP</sequence>
<name>A0A858Q4A3_9GAMM</name>
<keyword evidence="2" id="KW-0472">Membrane</keyword>
<dbReference type="GO" id="GO:0015562">
    <property type="term" value="F:efflux transmembrane transporter activity"/>
    <property type="evidence" value="ECO:0007669"/>
    <property type="project" value="InterPro"/>
</dbReference>
<keyword evidence="2" id="KW-0732">Signal</keyword>
<dbReference type="PANTHER" id="PTHR30203">
    <property type="entry name" value="OUTER MEMBRANE CATION EFFLUX PROTEIN"/>
    <property type="match status" value="1"/>
</dbReference>
<feature type="region of interest" description="Disordered" evidence="3">
    <location>
        <begin position="515"/>
        <end position="540"/>
    </location>
</feature>
<comment type="similarity">
    <text evidence="1 2">Belongs to the outer membrane factor (OMF) (TC 1.B.17) family.</text>
</comment>
<reference evidence="5" key="1">
    <citation type="submission" date="2019-12" db="EMBL/GenBank/DDBJ databases">
        <authorList>
            <person name="Awala S.I."/>
            <person name="Rhee S.K."/>
        </authorList>
    </citation>
    <scope>NUCLEOTIDE SEQUENCE [LARGE SCALE GENOMIC DNA]</scope>
    <source>
        <strain evidence="5">IM1</strain>
    </source>
</reference>
<accession>A0A858Q4A3</accession>
<evidence type="ECO:0000313" key="5">
    <source>
        <dbReference type="Proteomes" id="UP000503004"/>
    </source>
</evidence>
<dbReference type="AlphaFoldDB" id="A0A858Q4A3"/>
<organism evidence="4 5">
    <name type="scientific">Methylococcus geothermalis</name>
    <dbReference type="NCBI Taxonomy" id="2681310"/>
    <lineage>
        <taxon>Bacteria</taxon>
        <taxon>Pseudomonadati</taxon>
        <taxon>Pseudomonadota</taxon>
        <taxon>Gammaproteobacteria</taxon>
        <taxon>Methylococcales</taxon>
        <taxon>Methylococcaceae</taxon>
        <taxon>Methylococcus</taxon>
    </lineage>
</organism>
<dbReference type="NCBIfam" id="TIGR01845">
    <property type="entry name" value="outer_NodT"/>
    <property type="match status" value="1"/>
</dbReference>
<dbReference type="Gene3D" id="2.20.200.10">
    <property type="entry name" value="Outer membrane efflux proteins (OEP)"/>
    <property type="match status" value="1"/>
</dbReference>
<dbReference type="KEGG" id="metu:GNH96_00915"/>
<keyword evidence="2" id="KW-0564">Palmitate</keyword>
<proteinExistence type="inferred from homology"/>
<dbReference type="GO" id="GO:0009279">
    <property type="term" value="C:cell outer membrane"/>
    <property type="evidence" value="ECO:0007669"/>
    <property type="project" value="UniProtKB-SubCell"/>
</dbReference>
<protein>
    <submittedName>
        <fullName evidence="4">Efflux transporter outer membrane subunit</fullName>
    </submittedName>
</protein>
<comment type="subcellular location">
    <subcellularLocation>
        <location evidence="2">Cell outer membrane</location>
        <topology evidence="2">Lipid-anchor</topology>
    </subcellularLocation>
</comment>
<evidence type="ECO:0000256" key="3">
    <source>
        <dbReference type="SAM" id="MobiDB-lite"/>
    </source>
</evidence>
<keyword evidence="2" id="KW-0449">Lipoprotein</keyword>
<dbReference type="Pfam" id="PF02321">
    <property type="entry name" value="OEP"/>
    <property type="match status" value="2"/>
</dbReference>